<name>A0AA97F7N4_9SPHN</name>
<dbReference type="InterPro" id="IPR001867">
    <property type="entry name" value="OmpR/PhoB-type_DNA-bd"/>
</dbReference>
<dbReference type="InterPro" id="IPR036388">
    <property type="entry name" value="WH-like_DNA-bd_sf"/>
</dbReference>
<dbReference type="GO" id="GO:0003677">
    <property type="term" value="F:DNA binding"/>
    <property type="evidence" value="ECO:0007669"/>
    <property type="project" value="UniProtKB-UniRule"/>
</dbReference>
<sequence length="531" mass="58594">MLYRFDGYSLDSDRFILTDEAGETIPLEPRALELLLLLVRHAGKMVSKETIFQEIWGRLHVSRSVLPFQVSAIRKALCDTQKPYRTVETVHGKGLRFLVQVQQFEDPDRPIPHAAIVAADISAPAGERDQLQSSLIGKRPGIAVLPFTQRKEEDAPPGLGSAIAVDVITALSRQTSLRVTARGSSFLLDGPNVSPLAVRSALGTDYSLSGQISSAGEKLHIYSELADTHGQHIVWADTFEIDLRGVHQTRDMIAGQIVDHIQSEVSRAEAKRVRLHQPESLTAWQAFHVGDALLFRRGQDNILRARTYFERSVAIDPDFAHAWAGLAHTYAFELIHKPFGDNRLANRMLMQCAEKAMRADPHDPAAHMTMGRAVGMSDSRESPEPWLDTAVKLAPSYAFAHQQLGLFLSTGDNREKATEHSNASILLSPLGPERFSSYANLAVIHFRSGDVPTAIEWGRKAGLVPYDDAYALVTGLCANHLGGDQEAAAGIANRFKRAFPNMQQRDILSIYDDEDDMRTAIGAIYSAYGID</sequence>
<reference evidence="4 5" key="1">
    <citation type="submission" date="2023-10" db="EMBL/GenBank/DDBJ databases">
        <title>Complete genome sequence of a Sphingomonadaceae bacterium.</title>
        <authorList>
            <person name="Yan C."/>
        </authorList>
    </citation>
    <scope>NUCLEOTIDE SEQUENCE [LARGE SCALE GENOMIC DNA]</scope>
    <source>
        <strain evidence="4 5">SCSIO 66989</strain>
    </source>
</reference>
<dbReference type="InterPro" id="IPR016032">
    <property type="entry name" value="Sig_transdc_resp-reg_C-effctor"/>
</dbReference>
<evidence type="ECO:0000313" key="5">
    <source>
        <dbReference type="Proteomes" id="UP001302429"/>
    </source>
</evidence>
<dbReference type="KEGG" id="acoa:RB602_13180"/>
<feature type="DNA-binding region" description="OmpR/PhoB-type" evidence="2">
    <location>
        <begin position="1"/>
        <end position="99"/>
    </location>
</feature>
<feature type="domain" description="OmpR/PhoB-type" evidence="3">
    <location>
        <begin position="1"/>
        <end position="99"/>
    </location>
</feature>
<dbReference type="AlphaFoldDB" id="A0AA97F7N4"/>
<evidence type="ECO:0000313" key="4">
    <source>
        <dbReference type="EMBL" id="WOE74783.1"/>
    </source>
</evidence>
<keyword evidence="1 2" id="KW-0238">DNA-binding</keyword>
<organism evidence="4 5">
    <name type="scientific">Alterisphingorhabdus coralli</name>
    <dbReference type="NCBI Taxonomy" id="3071408"/>
    <lineage>
        <taxon>Bacteria</taxon>
        <taxon>Pseudomonadati</taxon>
        <taxon>Pseudomonadota</taxon>
        <taxon>Alphaproteobacteria</taxon>
        <taxon>Sphingomonadales</taxon>
        <taxon>Sphingomonadaceae</taxon>
        <taxon>Alterisphingorhabdus (ex Yan et al. 2024)</taxon>
    </lineage>
</organism>
<dbReference type="EMBL" id="CP136594">
    <property type="protein sequence ID" value="WOE74783.1"/>
    <property type="molecule type" value="Genomic_DNA"/>
</dbReference>
<protein>
    <submittedName>
        <fullName evidence="4">Winged helix-turn-helix domain-containing protein</fullName>
    </submittedName>
</protein>
<dbReference type="SUPFAM" id="SSF46894">
    <property type="entry name" value="C-terminal effector domain of the bipartite response regulators"/>
    <property type="match status" value="1"/>
</dbReference>
<dbReference type="GO" id="GO:0000160">
    <property type="term" value="P:phosphorelay signal transduction system"/>
    <property type="evidence" value="ECO:0007669"/>
    <property type="project" value="InterPro"/>
</dbReference>
<gene>
    <name evidence="4" type="ORF">RB602_13180</name>
</gene>
<dbReference type="SUPFAM" id="SSF48452">
    <property type="entry name" value="TPR-like"/>
    <property type="match status" value="1"/>
</dbReference>
<dbReference type="PROSITE" id="PS51755">
    <property type="entry name" value="OMPR_PHOB"/>
    <property type="match status" value="1"/>
</dbReference>
<evidence type="ECO:0000259" key="3">
    <source>
        <dbReference type="PROSITE" id="PS51755"/>
    </source>
</evidence>
<proteinExistence type="predicted"/>
<accession>A0AA97F7N4</accession>
<evidence type="ECO:0000256" key="1">
    <source>
        <dbReference type="ARBA" id="ARBA00023125"/>
    </source>
</evidence>
<dbReference type="Gene3D" id="1.10.10.10">
    <property type="entry name" value="Winged helix-like DNA-binding domain superfamily/Winged helix DNA-binding domain"/>
    <property type="match status" value="1"/>
</dbReference>
<dbReference type="RefSeq" id="WP_317081116.1">
    <property type="nucleotide sequence ID" value="NZ_CP136594.1"/>
</dbReference>
<dbReference type="Gene3D" id="1.25.40.10">
    <property type="entry name" value="Tetratricopeptide repeat domain"/>
    <property type="match status" value="1"/>
</dbReference>
<dbReference type="GO" id="GO:0006355">
    <property type="term" value="P:regulation of DNA-templated transcription"/>
    <property type="evidence" value="ECO:0007669"/>
    <property type="project" value="InterPro"/>
</dbReference>
<dbReference type="Proteomes" id="UP001302429">
    <property type="component" value="Chromosome"/>
</dbReference>
<dbReference type="SMART" id="SM00862">
    <property type="entry name" value="Trans_reg_C"/>
    <property type="match status" value="1"/>
</dbReference>
<dbReference type="Pfam" id="PF00486">
    <property type="entry name" value="Trans_reg_C"/>
    <property type="match status" value="1"/>
</dbReference>
<evidence type="ECO:0000256" key="2">
    <source>
        <dbReference type="PROSITE-ProRule" id="PRU01091"/>
    </source>
</evidence>
<keyword evidence="5" id="KW-1185">Reference proteome</keyword>
<dbReference type="InterPro" id="IPR011990">
    <property type="entry name" value="TPR-like_helical_dom_sf"/>
</dbReference>